<name>A0A0R1VNZ6_9LACO</name>
<dbReference type="Proteomes" id="UP000051966">
    <property type="component" value="Unassembled WGS sequence"/>
</dbReference>
<dbReference type="GO" id="GO:0008641">
    <property type="term" value="F:ubiquitin-like modifier activating enzyme activity"/>
    <property type="evidence" value="ECO:0007669"/>
    <property type="project" value="InterPro"/>
</dbReference>
<dbReference type="PATRIC" id="fig|1423743.5.peg.418"/>
<dbReference type="GO" id="GO:0005829">
    <property type="term" value="C:cytosol"/>
    <property type="evidence" value="ECO:0007669"/>
    <property type="project" value="TreeGrafter"/>
</dbReference>
<dbReference type="GO" id="GO:0008146">
    <property type="term" value="F:sulfotransferase activity"/>
    <property type="evidence" value="ECO:0007669"/>
    <property type="project" value="TreeGrafter"/>
</dbReference>
<protein>
    <submittedName>
        <fullName evidence="3">ThiF family protein</fullName>
    </submittedName>
</protein>
<proteinExistence type="inferred from homology"/>
<dbReference type="PANTHER" id="PTHR10953:SF102">
    <property type="entry name" value="ADENYLYLTRANSFERASE AND SULFURTRANSFERASE MOCS3"/>
    <property type="match status" value="1"/>
</dbReference>
<sequence>MKKVIILDRYDRQKRVAVIGKTGQESLQRATILIAGVGALGSYATEQLARAGVGKLILIDPDTVSLTNLQRQALFTEKDATKQKLKVEAAADHLHRINATTVIDCYPTPLSADQLENLTFDLALDCLDNYQARDLLNRAAVRFNFDFIFASCAGTFGNVMAISPQVGPCLNCLFPNINDLKKNDCDLIGVNTALVPMVSAIQTSLAIKYLVAPREIAFNQLITVDNWQLSQTNFQISKSANCPVCQNKHPTLPQVKNQQLRLLCGSQTYTATLRTKLDLPKMINFAQKGNCLKMAFKHFLKLSWQNHEISWFPNGKVLLYAVASSQEAEMLFNRFDQAITQFNHERQATQP</sequence>
<dbReference type="InterPro" id="IPR000594">
    <property type="entry name" value="ThiF_NAD_FAD-bd"/>
</dbReference>
<evidence type="ECO:0000313" key="3">
    <source>
        <dbReference type="EMBL" id="KRM07447.1"/>
    </source>
</evidence>
<dbReference type="InterPro" id="IPR035985">
    <property type="entry name" value="Ubiquitin-activating_enz"/>
</dbReference>
<dbReference type="FunFam" id="3.40.50.720:FF:000080">
    <property type="entry name" value="Thiazole biosynthesis adenylyltransferase ThiF"/>
    <property type="match status" value="1"/>
</dbReference>
<accession>A0A0R1VNZ6</accession>
<keyword evidence="4" id="KW-1185">Reference proteome</keyword>
<evidence type="ECO:0000256" key="1">
    <source>
        <dbReference type="ARBA" id="ARBA00009919"/>
    </source>
</evidence>
<dbReference type="EMBL" id="AZFY01000096">
    <property type="protein sequence ID" value="KRM07447.1"/>
    <property type="molecule type" value="Genomic_DNA"/>
</dbReference>
<evidence type="ECO:0000313" key="4">
    <source>
        <dbReference type="Proteomes" id="UP000051966"/>
    </source>
</evidence>
<dbReference type="AlphaFoldDB" id="A0A0R1VNZ6"/>
<dbReference type="GO" id="GO:0004792">
    <property type="term" value="F:thiosulfate-cyanide sulfurtransferase activity"/>
    <property type="evidence" value="ECO:0007669"/>
    <property type="project" value="TreeGrafter"/>
</dbReference>
<gene>
    <name evidence="3" type="ORF">FD41_GL000404</name>
</gene>
<comment type="similarity">
    <text evidence="1">Belongs to the HesA/MoeB/ThiF family.</text>
</comment>
<dbReference type="SUPFAM" id="SSF69572">
    <property type="entry name" value="Activating enzymes of the ubiquitin-like proteins"/>
    <property type="match status" value="1"/>
</dbReference>
<dbReference type="GO" id="GO:0016779">
    <property type="term" value="F:nucleotidyltransferase activity"/>
    <property type="evidence" value="ECO:0007669"/>
    <property type="project" value="TreeGrafter"/>
</dbReference>
<comment type="caution">
    <text evidence="3">The sequence shown here is derived from an EMBL/GenBank/DDBJ whole genome shotgun (WGS) entry which is preliminary data.</text>
</comment>
<reference evidence="3 4" key="1">
    <citation type="journal article" date="2015" name="Genome Announc.">
        <title>Expanding the biotechnology potential of lactobacilli through comparative genomics of 213 strains and associated genera.</title>
        <authorList>
            <person name="Sun Z."/>
            <person name="Harris H.M."/>
            <person name="McCann A."/>
            <person name="Guo C."/>
            <person name="Argimon S."/>
            <person name="Zhang W."/>
            <person name="Yang X."/>
            <person name="Jeffery I.B."/>
            <person name="Cooney J.C."/>
            <person name="Kagawa T.F."/>
            <person name="Liu W."/>
            <person name="Song Y."/>
            <person name="Salvetti E."/>
            <person name="Wrobel A."/>
            <person name="Rasinkangas P."/>
            <person name="Parkhill J."/>
            <person name="Rea M.C."/>
            <person name="O'Sullivan O."/>
            <person name="Ritari J."/>
            <person name="Douillard F.P."/>
            <person name="Paul Ross R."/>
            <person name="Yang R."/>
            <person name="Briner A.E."/>
            <person name="Felis G.E."/>
            <person name="de Vos W.M."/>
            <person name="Barrangou R."/>
            <person name="Klaenhammer T.R."/>
            <person name="Caufield P.W."/>
            <person name="Cui Y."/>
            <person name="Zhang H."/>
            <person name="O'Toole P.W."/>
        </authorList>
    </citation>
    <scope>NUCLEOTIDE SEQUENCE [LARGE SCALE GENOMIC DNA]</scope>
    <source>
        <strain evidence="3 4">DSM 18382</strain>
    </source>
</reference>
<dbReference type="Gene3D" id="3.40.50.720">
    <property type="entry name" value="NAD(P)-binding Rossmann-like Domain"/>
    <property type="match status" value="1"/>
</dbReference>
<dbReference type="InterPro" id="IPR045886">
    <property type="entry name" value="ThiF/MoeB/HesA"/>
</dbReference>
<dbReference type="CDD" id="cd00757">
    <property type="entry name" value="ThiF_MoeB_HesA_family"/>
    <property type="match status" value="1"/>
</dbReference>
<feature type="domain" description="THIF-type NAD/FAD binding fold" evidence="2">
    <location>
        <begin position="10"/>
        <end position="244"/>
    </location>
</feature>
<organism evidence="3 4">
    <name type="scientific">Lentilactobacillus farraginis DSM 18382 = JCM 14108</name>
    <dbReference type="NCBI Taxonomy" id="1423743"/>
    <lineage>
        <taxon>Bacteria</taxon>
        <taxon>Bacillati</taxon>
        <taxon>Bacillota</taxon>
        <taxon>Bacilli</taxon>
        <taxon>Lactobacillales</taxon>
        <taxon>Lactobacillaceae</taxon>
        <taxon>Lentilactobacillus</taxon>
    </lineage>
</organism>
<evidence type="ECO:0000259" key="2">
    <source>
        <dbReference type="Pfam" id="PF00899"/>
    </source>
</evidence>
<dbReference type="Pfam" id="PF00899">
    <property type="entry name" value="ThiF"/>
    <property type="match status" value="1"/>
</dbReference>
<dbReference type="PANTHER" id="PTHR10953">
    <property type="entry name" value="UBIQUITIN-ACTIVATING ENZYME E1"/>
    <property type="match status" value="1"/>
</dbReference>